<accession>A0A9W6JT77</accession>
<reference evidence="4" key="2">
    <citation type="submission" date="2023-01" db="EMBL/GenBank/DDBJ databases">
        <authorList>
            <person name="Sun Q."/>
            <person name="Evtushenko L."/>
        </authorList>
    </citation>
    <scope>NUCLEOTIDE SEQUENCE</scope>
    <source>
        <strain evidence="4">VKM B-2789</strain>
    </source>
</reference>
<dbReference type="Pfam" id="PF13362">
    <property type="entry name" value="Toprim_3"/>
    <property type="match status" value="1"/>
</dbReference>
<evidence type="ECO:0000259" key="3">
    <source>
        <dbReference type="Pfam" id="PF23639"/>
    </source>
</evidence>
<protein>
    <recommendedName>
        <fullName evidence="6">Toprim domain-containing protein</fullName>
    </recommendedName>
</protein>
<sequence>MIAVVTDLGGKVTGAHRTWPDPRHRDKAPIDTPRRAMGDLLSNAVRFGLGSGVMAACEGIETVLSLRQVLPDMPMLAARSAAHLAAIRFPDTLRRLYIVRDNDPAGNNARDSLIGRANAVGIEAIVLAPRLGDFNEDLRRLGVDSLRTLARVQVAPRTSPASWRWRHSPKEEADGIRRRARADASHRRRGPRLGLHGGGSP</sequence>
<evidence type="ECO:0000313" key="5">
    <source>
        <dbReference type="Proteomes" id="UP001143330"/>
    </source>
</evidence>
<evidence type="ECO:0000256" key="1">
    <source>
        <dbReference type="SAM" id="MobiDB-lite"/>
    </source>
</evidence>
<dbReference type="CDD" id="cd01029">
    <property type="entry name" value="TOPRIM_primases"/>
    <property type="match status" value="1"/>
</dbReference>
<organism evidence="4 5">
    <name type="scientific">Ancylobacter defluvii</name>
    <dbReference type="NCBI Taxonomy" id="1282440"/>
    <lineage>
        <taxon>Bacteria</taxon>
        <taxon>Pseudomonadati</taxon>
        <taxon>Pseudomonadota</taxon>
        <taxon>Alphaproteobacteria</taxon>
        <taxon>Hyphomicrobiales</taxon>
        <taxon>Xanthobacteraceae</taxon>
        <taxon>Ancylobacter</taxon>
    </lineage>
</organism>
<evidence type="ECO:0008006" key="6">
    <source>
        <dbReference type="Google" id="ProtNLM"/>
    </source>
</evidence>
<dbReference type="Proteomes" id="UP001143330">
    <property type="component" value="Unassembled WGS sequence"/>
</dbReference>
<dbReference type="EMBL" id="BSFM01000006">
    <property type="protein sequence ID" value="GLK83385.1"/>
    <property type="molecule type" value="Genomic_DNA"/>
</dbReference>
<evidence type="ECO:0000313" key="4">
    <source>
        <dbReference type="EMBL" id="GLK83385.1"/>
    </source>
</evidence>
<reference evidence="4" key="1">
    <citation type="journal article" date="2014" name="Int. J. Syst. Evol. Microbiol.">
        <title>Complete genome sequence of Corynebacterium casei LMG S-19264T (=DSM 44701T), isolated from a smear-ripened cheese.</title>
        <authorList>
            <consortium name="US DOE Joint Genome Institute (JGI-PGF)"/>
            <person name="Walter F."/>
            <person name="Albersmeier A."/>
            <person name="Kalinowski J."/>
            <person name="Ruckert C."/>
        </authorList>
    </citation>
    <scope>NUCLEOTIDE SEQUENCE</scope>
    <source>
        <strain evidence="4">VKM B-2789</strain>
    </source>
</reference>
<dbReference type="AlphaFoldDB" id="A0A9W6JT77"/>
<evidence type="ECO:0000259" key="2">
    <source>
        <dbReference type="Pfam" id="PF13362"/>
    </source>
</evidence>
<proteinExistence type="predicted"/>
<comment type="caution">
    <text evidence="4">The sequence shown here is derived from an EMBL/GenBank/DDBJ whole genome shotgun (WGS) entry which is preliminary data.</text>
</comment>
<feature type="domain" description="Toprim" evidence="2">
    <location>
        <begin position="54"/>
        <end position="142"/>
    </location>
</feature>
<feature type="domain" description="DUF7146" evidence="3">
    <location>
        <begin position="1"/>
        <end position="47"/>
    </location>
</feature>
<dbReference type="InterPro" id="IPR055570">
    <property type="entry name" value="DUF7146"/>
</dbReference>
<feature type="compositionally biased region" description="Basic and acidic residues" evidence="1">
    <location>
        <begin position="168"/>
        <end position="185"/>
    </location>
</feature>
<name>A0A9W6JT77_9HYPH</name>
<dbReference type="InterPro" id="IPR034154">
    <property type="entry name" value="TOPRIM_DnaG/twinkle"/>
</dbReference>
<dbReference type="Gene3D" id="3.40.1360.10">
    <property type="match status" value="1"/>
</dbReference>
<dbReference type="Pfam" id="PF23639">
    <property type="entry name" value="DUF7146"/>
    <property type="match status" value="1"/>
</dbReference>
<dbReference type="InterPro" id="IPR006171">
    <property type="entry name" value="TOPRIM_dom"/>
</dbReference>
<keyword evidence="5" id="KW-1185">Reference proteome</keyword>
<feature type="region of interest" description="Disordered" evidence="1">
    <location>
        <begin position="161"/>
        <end position="201"/>
    </location>
</feature>
<gene>
    <name evidence="4" type="ORF">GCM10017653_14540</name>
</gene>